<dbReference type="Proteomes" id="UP000452235">
    <property type="component" value="Unassembled WGS sequence"/>
</dbReference>
<gene>
    <name evidence="2" type="ORF">ATEIFO6365_0008053000</name>
</gene>
<dbReference type="AlphaFoldDB" id="A0A5M3Z6Y2"/>
<dbReference type="OrthoDB" id="4508574at2759"/>
<name>A0A5M3Z6Y2_ASPTE</name>
<evidence type="ECO:0000256" key="1">
    <source>
        <dbReference type="SAM" id="MobiDB-lite"/>
    </source>
</evidence>
<feature type="region of interest" description="Disordered" evidence="1">
    <location>
        <begin position="31"/>
        <end position="79"/>
    </location>
</feature>
<evidence type="ECO:0000313" key="3">
    <source>
        <dbReference type="Proteomes" id="UP000452235"/>
    </source>
</evidence>
<proteinExistence type="predicted"/>
<sequence length="79" mass="8412">MSAPIASHPRSRPTIITPSTFTQDISRAILASSQMPKSVDAEPHPHLGLQIPPPPPPPSPVESRNPHALWGSIDGKHTA</sequence>
<accession>A0A5M3Z6Y2</accession>
<organism evidence="2 3">
    <name type="scientific">Aspergillus terreus</name>
    <dbReference type="NCBI Taxonomy" id="33178"/>
    <lineage>
        <taxon>Eukaryota</taxon>
        <taxon>Fungi</taxon>
        <taxon>Dikarya</taxon>
        <taxon>Ascomycota</taxon>
        <taxon>Pezizomycotina</taxon>
        <taxon>Eurotiomycetes</taxon>
        <taxon>Eurotiomycetidae</taxon>
        <taxon>Eurotiales</taxon>
        <taxon>Aspergillaceae</taxon>
        <taxon>Aspergillus</taxon>
        <taxon>Aspergillus subgen. Circumdati</taxon>
    </lineage>
</organism>
<evidence type="ECO:0000313" key="2">
    <source>
        <dbReference type="EMBL" id="GFF18586.1"/>
    </source>
</evidence>
<comment type="caution">
    <text evidence="2">The sequence shown here is derived from an EMBL/GenBank/DDBJ whole genome shotgun (WGS) entry which is preliminary data.</text>
</comment>
<protein>
    <submittedName>
        <fullName evidence="2">Uncharacterized protein</fullName>
    </submittedName>
</protein>
<dbReference type="EMBL" id="BLJY01000008">
    <property type="protein sequence ID" value="GFF18586.1"/>
    <property type="molecule type" value="Genomic_DNA"/>
</dbReference>
<feature type="region of interest" description="Disordered" evidence="1">
    <location>
        <begin position="1"/>
        <end position="20"/>
    </location>
</feature>
<reference evidence="2 3" key="1">
    <citation type="submission" date="2020-01" db="EMBL/GenBank/DDBJ databases">
        <title>Aspergillus terreus IFO 6365 whole genome shotgun sequence.</title>
        <authorList>
            <person name="Kanamasa S."/>
            <person name="Takahashi H."/>
        </authorList>
    </citation>
    <scope>NUCLEOTIDE SEQUENCE [LARGE SCALE GENOMIC DNA]</scope>
    <source>
        <strain evidence="2 3">IFO 6365</strain>
    </source>
</reference>
<keyword evidence="3" id="KW-1185">Reference proteome</keyword>
<feature type="compositionally biased region" description="Pro residues" evidence="1">
    <location>
        <begin position="51"/>
        <end position="60"/>
    </location>
</feature>